<dbReference type="InterPro" id="IPR016032">
    <property type="entry name" value="Sig_transdc_resp-reg_C-effctor"/>
</dbReference>
<dbReference type="Proteomes" id="UP000319514">
    <property type="component" value="Unassembled WGS sequence"/>
</dbReference>
<dbReference type="GO" id="GO:0006355">
    <property type="term" value="P:regulation of DNA-templated transcription"/>
    <property type="evidence" value="ECO:0007669"/>
    <property type="project" value="InterPro"/>
</dbReference>
<dbReference type="SMART" id="SM00448">
    <property type="entry name" value="REC"/>
    <property type="match status" value="1"/>
</dbReference>
<dbReference type="InterPro" id="IPR001789">
    <property type="entry name" value="Sig_transdc_resp-reg_receiver"/>
</dbReference>
<dbReference type="Gene3D" id="3.40.50.2300">
    <property type="match status" value="1"/>
</dbReference>
<dbReference type="EMBL" id="VFOQ01000001">
    <property type="protein sequence ID" value="TQL59432.1"/>
    <property type="molecule type" value="Genomic_DNA"/>
</dbReference>
<dbReference type="SUPFAM" id="SSF52172">
    <property type="entry name" value="CheY-like"/>
    <property type="match status" value="1"/>
</dbReference>
<gene>
    <name evidence="6" type="ORF">FB474_0786</name>
</gene>
<evidence type="ECO:0000256" key="2">
    <source>
        <dbReference type="ARBA" id="ARBA00023125"/>
    </source>
</evidence>
<evidence type="ECO:0000313" key="7">
    <source>
        <dbReference type="Proteomes" id="UP000319514"/>
    </source>
</evidence>
<dbReference type="PANTHER" id="PTHR43214:SF43">
    <property type="entry name" value="TWO-COMPONENT RESPONSE REGULATOR"/>
    <property type="match status" value="1"/>
</dbReference>
<evidence type="ECO:0000259" key="4">
    <source>
        <dbReference type="PROSITE" id="PS50043"/>
    </source>
</evidence>
<dbReference type="InterPro" id="IPR000792">
    <property type="entry name" value="Tscrpt_reg_LuxR_C"/>
</dbReference>
<comment type="caution">
    <text evidence="6">The sequence shown here is derived from an EMBL/GenBank/DDBJ whole genome shotgun (WGS) entry which is preliminary data.</text>
</comment>
<dbReference type="SMART" id="SM00421">
    <property type="entry name" value="HTH_LUXR"/>
    <property type="match status" value="1"/>
</dbReference>
<dbReference type="CDD" id="cd17535">
    <property type="entry name" value="REC_NarL-like"/>
    <property type="match status" value="1"/>
</dbReference>
<dbReference type="AlphaFoldDB" id="A0A542ZGG9"/>
<proteinExistence type="predicted"/>
<name>A0A542ZGG9_9MICO</name>
<dbReference type="Pfam" id="PF00072">
    <property type="entry name" value="Response_reg"/>
    <property type="match status" value="1"/>
</dbReference>
<keyword evidence="7" id="KW-1185">Reference proteome</keyword>
<keyword evidence="1 3" id="KW-0597">Phosphoprotein</keyword>
<sequence length="214" mass="22569">MSINVVVIDDHTLVREGVSRVIQAEPDLAVVGEASSVGDARSLLGAKQPDVMLVDVSLPDGSGLGLVRAARAAYPRLGIVVLTMHNDDDTLLEALDAGATALVLKSASSTEVVDAVRRAATAPDSFTANGLAAALRRQANTTVPRLTPRETEVLERLVDGASVAEVSRELFMSESTVKTHVTKLYDKLGAHNRAGAIMAAVRLGLVKAEPDRQR</sequence>
<evidence type="ECO:0000256" key="1">
    <source>
        <dbReference type="ARBA" id="ARBA00022553"/>
    </source>
</evidence>
<dbReference type="GO" id="GO:0003677">
    <property type="term" value="F:DNA binding"/>
    <property type="evidence" value="ECO:0007669"/>
    <property type="project" value="UniProtKB-KW"/>
</dbReference>
<dbReference type="PROSITE" id="PS50043">
    <property type="entry name" value="HTH_LUXR_2"/>
    <property type="match status" value="1"/>
</dbReference>
<evidence type="ECO:0000313" key="6">
    <source>
        <dbReference type="EMBL" id="TQL59432.1"/>
    </source>
</evidence>
<dbReference type="GO" id="GO:0000160">
    <property type="term" value="P:phosphorelay signal transduction system"/>
    <property type="evidence" value="ECO:0007669"/>
    <property type="project" value="InterPro"/>
</dbReference>
<dbReference type="PRINTS" id="PR00038">
    <property type="entry name" value="HTHLUXR"/>
</dbReference>
<dbReference type="CDD" id="cd06170">
    <property type="entry name" value="LuxR_C_like"/>
    <property type="match status" value="1"/>
</dbReference>
<feature type="domain" description="HTH luxR-type" evidence="4">
    <location>
        <begin position="139"/>
        <end position="204"/>
    </location>
</feature>
<dbReference type="OrthoDB" id="134985at2"/>
<dbReference type="PANTHER" id="PTHR43214">
    <property type="entry name" value="TWO-COMPONENT RESPONSE REGULATOR"/>
    <property type="match status" value="1"/>
</dbReference>
<dbReference type="InterPro" id="IPR039420">
    <property type="entry name" value="WalR-like"/>
</dbReference>
<reference evidence="6 7" key="1">
    <citation type="submission" date="2019-06" db="EMBL/GenBank/DDBJ databases">
        <title>Sequencing the genomes of 1000 actinobacteria strains.</title>
        <authorList>
            <person name="Klenk H.-P."/>
        </authorList>
    </citation>
    <scope>NUCLEOTIDE SEQUENCE [LARGE SCALE GENOMIC DNA]</scope>
    <source>
        <strain evidence="6 7">DSM 18082</strain>
    </source>
</reference>
<dbReference type="RefSeq" id="WP_141787454.1">
    <property type="nucleotide sequence ID" value="NZ_BAAAKX010000013.1"/>
</dbReference>
<evidence type="ECO:0000256" key="3">
    <source>
        <dbReference type="PROSITE-ProRule" id="PRU00169"/>
    </source>
</evidence>
<dbReference type="InterPro" id="IPR011006">
    <property type="entry name" value="CheY-like_superfamily"/>
</dbReference>
<organism evidence="6 7">
    <name type="scientific">Oryzihumus leptocrescens</name>
    <dbReference type="NCBI Taxonomy" id="297536"/>
    <lineage>
        <taxon>Bacteria</taxon>
        <taxon>Bacillati</taxon>
        <taxon>Actinomycetota</taxon>
        <taxon>Actinomycetes</taxon>
        <taxon>Micrococcales</taxon>
        <taxon>Intrasporangiaceae</taxon>
        <taxon>Oryzihumus</taxon>
    </lineage>
</organism>
<keyword evidence="2" id="KW-0238">DNA-binding</keyword>
<feature type="modified residue" description="4-aspartylphosphate" evidence="3">
    <location>
        <position position="55"/>
    </location>
</feature>
<dbReference type="InterPro" id="IPR058245">
    <property type="entry name" value="NreC/VraR/RcsB-like_REC"/>
</dbReference>
<protein>
    <submittedName>
        <fullName evidence="6">LuxR family two component transcriptional regulator</fullName>
    </submittedName>
</protein>
<dbReference type="PROSITE" id="PS50110">
    <property type="entry name" value="RESPONSE_REGULATORY"/>
    <property type="match status" value="1"/>
</dbReference>
<dbReference type="SUPFAM" id="SSF46894">
    <property type="entry name" value="C-terminal effector domain of the bipartite response regulators"/>
    <property type="match status" value="1"/>
</dbReference>
<dbReference type="Pfam" id="PF00196">
    <property type="entry name" value="GerE"/>
    <property type="match status" value="1"/>
</dbReference>
<feature type="domain" description="Response regulatory" evidence="5">
    <location>
        <begin position="4"/>
        <end position="120"/>
    </location>
</feature>
<accession>A0A542ZGG9</accession>
<evidence type="ECO:0000259" key="5">
    <source>
        <dbReference type="PROSITE" id="PS50110"/>
    </source>
</evidence>